<dbReference type="InterPro" id="IPR049560">
    <property type="entry name" value="MeTrfase_RsmB-F_NOP2_cat"/>
</dbReference>
<evidence type="ECO:0000256" key="6">
    <source>
        <dbReference type="PROSITE-ProRule" id="PRU01023"/>
    </source>
</evidence>
<protein>
    <recommendedName>
        <fullName evidence="8">SAM-dependent MTase RsmB/NOP-type domain-containing protein</fullName>
    </recommendedName>
</protein>
<dbReference type="SUPFAM" id="SSF53335">
    <property type="entry name" value="S-adenosyl-L-methionine-dependent methyltransferases"/>
    <property type="match status" value="1"/>
</dbReference>
<name>A0A978VM08_ZIZJJ</name>
<evidence type="ECO:0000256" key="1">
    <source>
        <dbReference type="ARBA" id="ARBA00007494"/>
    </source>
</evidence>
<dbReference type="Proteomes" id="UP000813462">
    <property type="component" value="Unassembled WGS sequence"/>
</dbReference>
<dbReference type="InterPro" id="IPR018314">
    <property type="entry name" value="RsmB/NOL1/NOP2-like_CS"/>
</dbReference>
<dbReference type="Pfam" id="PF01189">
    <property type="entry name" value="Methyltr_RsmB-F"/>
    <property type="match status" value="2"/>
</dbReference>
<organism evidence="9 10">
    <name type="scientific">Ziziphus jujuba var. spinosa</name>
    <dbReference type="NCBI Taxonomy" id="714518"/>
    <lineage>
        <taxon>Eukaryota</taxon>
        <taxon>Viridiplantae</taxon>
        <taxon>Streptophyta</taxon>
        <taxon>Embryophyta</taxon>
        <taxon>Tracheophyta</taxon>
        <taxon>Spermatophyta</taxon>
        <taxon>Magnoliopsida</taxon>
        <taxon>eudicotyledons</taxon>
        <taxon>Gunneridae</taxon>
        <taxon>Pentapetalae</taxon>
        <taxon>rosids</taxon>
        <taxon>fabids</taxon>
        <taxon>Rosales</taxon>
        <taxon>Rhamnaceae</taxon>
        <taxon>Paliureae</taxon>
        <taxon>Ziziphus</taxon>
    </lineage>
</organism>
<feature type="domain" description="SAM-dependent MTase RsmB/NOP-type" evidence="8">
    <location>
        <begin position="1"/>
        <end position="341"/>
    </location>
</feature>
<gene>
    <name evidence="9" type="ORF">FEM48_Zijuj04G0206300</name>
</gene>
<evidence type="ECO:0000256" key="4">
    <source>
        <dbReference type="ARBA" id="ARBA00022691"/>
    </source>
</evidence>
<dbReference type="PRINTS" id="PR02008">
    <property type="entry name" value="RCMTFAMILY"/>
</dbReference>
<dbReference type="PANTHER" id="PTHR22807:SF34">
    <property type="entry name" value="TRNA (CYTOSINE(72)-C(5))-METHYLTRANSFERASE NSUN6"/>
    <property type="match status" value="1"/>
</dbReference>
<evidence type="ECO:0000256" key="7">
    <source>
        <dbReference type="SAM" id="MobiDB-lite"/>
    </source>
</evidence>
<feature type="region of interest" description="Disordered" evidence="7">
    <location>
        <begin position="177"/>
        <end position="196"/>
    </location>
</feature>
<dbReference type="PROSITE" id="PS51686">
    <property type="entry name" value="SAM_MT_RSMB_NOP"/>
    <property type="match status" value="1"/>
</dbReference>
<evidence type="ECO:0000256" key="2">
    <source>
        <dbReference type="ARBA" id="ARBA00022603"/>
    </source>
</evidence>
<keyword evidence="2 6" id="KW-0489">Methyltransferase</keyword>
<evidence type="ECO:0000313" key="10">
    <source>
        <dbReference type="Proteomes" id="UP000813462"/>
    </source>
</evidence>
<dbReference type="EMBL" id="JAEACU010000004">
    <property type="protein sequence ID" value="KAH7534127.1"/>
    <property type="molecule type" value="Genomic_DNA"/>
</dbReference>
<dbReference type="InterPro" id="IPR023267">
    <property type="entry name" value="RCMT"/>
</dbReference>
<comment type="similarity">
    <text evidence="1 6">Belongs to the class I-like SAM-binding methyltransferase superfamily. RsmB/NOP family.</text>
</comment>
<evidence type="ECO:0000256" key="5">
    <source>
        <dbReference type="ARBA" id="ARBA00022884"/>
    </source>
</evidence>
<dbReference type="PANTHER" id="PTHR22807">
    <property type="entry name" value="NOP2 YEAST -RELATED NOL1/NOP2/FMU SUN DOMAIN-CONTAINING"/>
    <property type="match status" value="1"/>
</dbReference>
<keyword evidence="3 6" id="KW-0808">Transferase</keyword>
<proteinExistence type="inferred from homology"/>
<dbReference type="PROSITE" id="PS01153">
    <property type="entry name" value="NOL1_NOP2_SUN"/>
    <property type="match status" value="1"/>
</dbReference>
<keyword evidence="4 6" id="KW-0949">S-adenosyl-L-methionine</keyword>
<keyword evidence="5 6" id="KW-0694">RNA-binding</keyword>
<dbReference type="Gene3D" id="3.40.50.150">
    <property type="entry name" value="Vaccinia Virus protein VP39"/>
    <property type="match status" value="1"/>
</dbReference>
<sequence length="345" mass="37848">MVVGALAYTRDVMQGLQTDVLEGEIFLQNLPSIVTAHALDPQKGERILDMCAAPGGKTTAIAILMKDEGEIVAVDRSHNKVLDIQKLAVEMGLSCITTYKLDALKAVRRRNECDAASNLSCCDDINGMQSSNPVMLQVQKTALEGLTADEALNGSVSNEKANERTYISKADTRKNIRRMRNGPGRNQSIGGRVENSKGFSPNSFDRVLLDAPCSALGLRPRLFAGEETIESLRNHGKYQRRMFDQAVQLVRPGGVIVYSTCTINPGENEALVRYALDTYKFLSLAPQHPRIGGPGLVGHFEFPDGYIEEWLQPGEEELVQRFDPSSSLDTIGFFIAKFIVGSKDP</sequence>
<comment type="caution">
    <text evidence="9">The sequence shown here is derived from an EMBL/GenBank/DDBJ whole genome shotgun (WGS) entry which is preliminary data.</text>
</comment>
<evidence type="ECO:0000313" key="9">
    <source>
        <dbReference type="EMBL" id="KAH7534127.1"/>
    </source>
</evidence>
<evidence type="ECO:0000259" key="8">
    <source>
        <dbReference type="PROSITE" id="PS51686"/>
    </source>
</evidence>
<feature type="binding site" evidence="6">
    <location>
        <position position="102"/>
    </location>
    <ligand>
        <name>S-adenosyl-L-methionine</name>
        <dbReference type="ChEBI" id="CHEBI:59789"/>
    </ligand>
</feature>
<evidence type="ECO:0000256" key="3">
    <source>
        <dbReference type="ARBA" id="ARBA00022679"/>
    </source>
</evidence>
<dbReference type="GO" id="GO:0008173">
    <property type="term" value="F:RNA methyltransferase activity"/>
    <property type="evidence" value="ECO:0007669"/>
    <property type="project" value="InterPro"/>
</dbReference>
<feature type="active site" description="Nucleophile" evidence="6">
    <location>
        <position position="261"/>
    </location>
</feature>
<dbReference type="InterPro" id="IPR029063">
    <property type="entry name" value="SAM-dependent_MTases_sf"/>
</dbReference>
<accession>A0A978VM08</accession>
<dbReference type="GO" id="GO:0003723">
    <property type="term" value="F:RNA binding"/>
    <property type="evidence" value="ECO:0007669"/>
    <property type="project" value="UniProtKB-UniRule"/>
</dbReference>
<dbReference type="GO" id="GO:0001510">
    <property type="term" value="P:RNA methylation"/>
    <property type="evidence" value="ECO:0007669"/>
    <property type="project" value="InterPro"/>
</dbReference>
<feature type="binding site" evidence="6">
    <location>
        <begin position="51"/>
        <end position="57"/>
    </location>
    <ligand>
        <name>S-adenosyl-L-methionine</name>
        <dbReference type="ChEBI" id="CHEBI:59789"/>
    </ligand>
</feature>
<reference evidence="9" key="1">
    <citation type="journal article" date="2021" name="Front. Plant Sci.">
        <title>Chromosome-Scale Genome Assembly for Chinese Sour Jujube and Insights Into Its Genome Evolution and Domestication Signature.</title>
        <authorList>
            <person name="Shen L.-Y."/>
            <person name="Luo H."/>
            <person name="Wang X.-L."/>
            <person name="Wang X.-M."/>
            <person name="Qiu X.-J."/>
            <person name="Liu H."/>
            <person name="Zhou S.-S."/>
            <person name="Jia K.-H."/>
            <person name="Nie S."/>
            <person name="Bao Y.-T."/>
            <person name="Zhang R.-G."/>
            <person name="Yun Q.-Z."/>
            <person name="Chai Y.-H."/>
            <person name="Lu J.-Y."/>
            <person name="Li Y."/>
            <person name="Zhao S.-W."/>
            <person name="Mao J.-F."/>
            <person name="Jia S.-G."/>
            <person name="Mao Y.-M."/>
        </authorList>
    </citation>
    <scope>NUCLEOTIDE SEQUENCE</scope>
    <source>
        <strain evidence="9">AT0</strain>
        <tissue evidence="9">Leaf</tissue>
    </source>
</reference>
<dbReference type="InterPro" id="IPR001678">
    <property type="entry name" value="MeTrfase_RsmB-F_NOP2_dom"/>
</dbReference>
<dbReference type="AlphaFoldDB" id="A0A978VM08"/>
<feature type="binding site" evidence="6">
    <location>
        <position position="210"/>
    </location>
    <ligand>
        <name>S-adenosyl-L-methionine</name>
        <dbReference type="ChEBI" id="CHEBI:59789"/>
    </ligand>
</feature>
<feature type="binding site" evidence="6">
    <location>
        <position position="75"/>
    </location>
    <ligand>
        <name>S-adenosyl-L-methionine</name>
        <dbReference type="ChEBI" id="CHEBI:59789"/>
    </ligand>
</feature>